<organism evidence="2 3">
    <name type="scientific">Mycoplasmoides gallisepticum</name>
    <name type="common">Mycoplasma gallisepticum</name>
    <dbReference type="NCBI Taxonomy" id="2096"/>
    <lineage>
        <taxon>Bacteria</taxon>
        <taxon>Bacillati</taxon>
        <taxon>Mycoplasmatota</taxon>
        <taxon>Mycoplasmoidales</taxon>
        <taxon>Mycoplasmoidaceae</taxon>
        <taxon>Mycoplasmoides</taxon>
    </lineage>
</organism>
<dbReference type="Proteomes" id="UP000092188">
    <property type="component" value="Unassembled WGS sequence"/>
</dbReference>
<evidence type="ECO:0000259" key="1">
    <source>
        <dbReference type="Pfam" id="PF26364"/>
    </source>
</evidence>
<name>A0AB36DS49_MYCGL</name>
<sequence length="77" mass="8822">MRLSSQLIQTTSSGNTYVTYDLSDFNHSQWTAAMQYQPSYLKRYISFGRGTEIVQPETLVLRGNISTLEREGLDNLE</sequence>
<gene>
    <name evidence="2" type="ORF">BAY36_02285</name>
</gene>
<accession>A0AB36DS49</accession>
<dbReference type="Pfam" id="PF26364">
    <property type="entry name" value="MIB_M2"/>
    <property type="match status" value="1"/>
</dbReference>
<proteinExistence type="predicted"/>
<dbReference type="AlphaFoldDB" id="A0AB36DS49"/>
<dbReference type="EMBL" id="MAGQ01000008">
    <property type="protein sequence ID" value="OBU78512.1"/>
    <property type="molecule type" value="Genomic_DNA"/>
</dbReference>
<comment type="caution">
    <text evidence="2">The sequence shown here is derived from an EMBL/GenBank/DDBJ whole genome shotgun (WGS) entry which is preliminary data.</text>
</comment>
<dbReference type="RefSeq" id="WP_065165485.1">
    <property type="nucleotide sequence ID" value="NZ_CP044225.1"/>
</dbReference>
<evidence type="ECO:0000313" key="3">
    <source>
        <dbReference type="Proteomes" id="UP000092188"/>
    </source>
</evidence>
<protein>
    <recommendedName>
        <fullName evidence="1">Mycoplasma immunoglobulin binding protein M2 domain-containing protein</fullName>
    </recommendedName>
</protein>
<dbReference type="InterPro" id="IPR058860">
    <property type="entry name" value="MIB_M2"/>
</dbReference>
<reference evidence="2 3" key="1">
    <citation type="submission" date="2016-06" db="EMBL/GenBank/DDBJ databases">
        <authorList>
            <person name="Ricketts C."/>
            <person name="Pickler L."/>
            <person name="Maurer J."/>
            <person name="Ayyampalayam S."/>
            <person name="Garcia M."/>
            <person name="Ferguson-Noel N.M."/>
        </authorList>
    </citation>
    <scope>NUCLEOTIDE SEQUENCE [LARGE SCALE GENOMIC DNA]</scope>
    <source>
        <strain evidence="2 3">K6356</strain>
    </source>
</reference>
<feature type="domain" description="Mycoplasma immunoglobulin binding protein M2" evidence="1">
    <location>
        <begin position="14"/>
        <end position="77"/>
    </location>
</feature>
<evidence type="ECO:0000313" key="2">
    <source>
        <dbReference type="EMBL" id="OBU78512.1"/>
    </source>
</evidence>